<evidence type="ECO:0000313" key="3">
    <source>
        <dbReference type="EMBL" id="KAL0061260.1"/>
    </source>
</evidence>
<protein>
    <recommendedName>
        <fullName evidence="5">Extracellular membrane protein CFEM domain-containing protein</fullName>
    </recommendedName>
</protein>
<comment type="caution">
    <text evidence="3">The sequence shown here is derived from an EMBL/GenBank/DDBJ whole genome shotgun (WGS) entry which is preliminary data.</text>
</comment>
<evidence type="ECO:0000313" key="4">
    <source>
        <dbReference type="Proteomes" id="UP001437256"/>
    </source>
</evidence>
<evidence type="ECO:0008006" key="5">
    <source>
        <dbReference type="Google" id="ProtNLM"/>
    </source>
</evidence>
<gene>
    <name evidence="3" type="ORF">AAF712_011918</name>
</gene>
<dbReference type="EMBL" id="JBBXMP010000142">
    <property type="protein sequence ID" value="KAL0061260.1"/>
    <property type="molecule type" value="Genomic_DNA"/>
</dbReference>
<feature type="region of interest" description="Disordered" evidence="1">
    <location>
        <begin position="35"/>
        <end position="65"/>
    </location>
</feature>
<accession>A0ABR2ZHY5</accession>
<feature type="compositionally biased region" description="Low complexity" evidence="1">
    <location>
        <begin position="40"/>
        <end position="65"/>
    </location>
</feature>
<dbReference type="Proteomes" id="UP001437256">
    <property type="component" value="Unassembled WGS sequence"/>
</dbReference>
<proteinExistence type="predicted"/>
<feature type="compositionally biased region" description="Gly residues" evidence="1">
    <location>
        <begin position="173"/>
        <end position="182"/>
    </location>
</feature>
<evidence type="ECO:0000256" key="2">
    <source>
        <dbReference type="SAM" id="SignalP"/>
    </source>
</evidence>
<sequence length="211" mass="21081">MSVRFQLKNLPLFALFLLQILSLVWGQGSQAPPTTFGSESVTGSATTQATSTAPSSLSANSTSASGTQTSSAQLPTLSGYSACVVNATQLAVSDMNCESIAQFECYCTNASFSGALISRMMQSDCQHELSTAEGLAQQFCNIASTSVSFSVTSFTPTGSSTSNGQTSTSSNPSGGGGGQNGGNGAIGSFTPASAVGLSVALIGVALGALIV</sequence>
<name>A0ABR2ZHY5_9AGAR</name>
<keyword evidence="2" id="KW-0732">Signal</keyword>
<feature type="signal peptide" evidence="2">
    <location>
        <begin position="1"/>
        <end position="26"/>
    </location>
</feature>
<keyword evidence="4" id="KW-1185">Reference proteome</keyword>
<feature type="region of interest" description="Disordered" evidence="1">
    <location>
        <begin position="155"/>
        <end position="182"/>
    </location>
</feature>
<feature type="compositionally biased region" description="Low complexity" evidence="1">
    <location>
        <begin position="155"/>
        <end position="172"/>
    </location>
</feature>
<organism evidence="3 4">
    <name type="scientific">Marasmius tenuissimus</name>
    <dbReference type="NCBI Taxonomy" id="585030"/>
    <lineage>
        <taxon>Eukaryota</taxon>
        <taxon>Fungi</taxon>
        <taxon>Dikarya</taxon>
        <taxon>Basidiomycota</taxon>
        <taxon>Agaricomycotina</taxon>
        <taxon>Agaricomycetes</taxon>
        <taxon>Agaricomycetidae</taxon>
        <taxon>Agaricales</taxon>
        <taxon>Marasmiineae</taxon>
        <taxon>Marasmiaceae</taxon>
        <taxon>Marasmius</taxon>
    </lineage>
</organism>
<feature type="chain" id="PRO_5045791150" description="Extracellular membrane protein CFEM domain-containing protein" evidence="2">
    <location>
        <begin position="27"/>
        <end position="211"/>
    </location>
</feature>
<evidence type="ECO:0000256" key="1">
    <source>
        <dbReference type="SAM" id="MobiDB-lite"/>
    </source>
</evidence>
<reference evidence="3 4" key="1">
    <citation type="submission" date="2024-05" db="EMBL/GenBank/DDBJ databases">
        <title>A draft genome resource for the thread blight pathogen Marasmius tenuissimus strain MS-2.</title>
        <authorList>
            <person name="Yulfo-Soto G.E."/>
            <person name="Baruah I.K."/>
            <person name="Amoako-Attah I."/>
            <person name="Bukari Y."/>
            <person name="Meinhardt L.W."/>
            <person name="Bailey B.A."/>
            <person name="Cohen S.P."/>
        </authorList>
    </citation>
    <scope>NUCLEOTIDE SEQUENCE [LARGE SCALE GENOMIC DNA]</scope>
    <source>
        <strain evidence="3 4">MS-2</strain>
    </source>
</reference>